<name>A0ABS1DNA2_9PROT</name>
<evidence type="ECO:0000313" key="4">
    <source>
        <dbReference type="Proteomes" id="UP001296873"/>
    </source>
</evidence>
<dbReference type="InterPro" id="IPR005490">
    <property type="entry name" value="LD_TPept_cat_dom"/>
</dbReference>
<evidence type="ECO:0000259" key="2">
    <source>
        <dbReference type="PROSITE" id="PS52029"/>
    </source>
</evidence>
<dbReference type="PANTHER" id="PTHR38589">
    <property type="entry name" value="BLR0621 PROTEIN"/>
    <property type="match status" value="1"/>
</dbReference>
<feature type="active site" description="Nucleophile" evidence="1">
    <location>
        <position position="145"/>
    </location>
</feature>
<dbReference type="PANTHER" id="PTHR38589:SF1">
    <property type="entry name" value="BLR0621 PROTEIN"/>
    <property type="match status" value="1"/>
</dbReference>
<sequence>MDLIVEPGGDGWQLRLPDGTVVPCAVGRGGVGPKRGEGDGITPAGRWPVRRVLYRPDRIAPPETALPVAAIAPDDGWCDDPGDPANYNRPVTRPYPGRHETLWRDDRLYDLLVVLGFNDAPPVAGAGSAIFLHVAAPDFAPTQGCVAVAPAALHILVAQLRPDSHVAVWASSPPTPTRIDSP</sequence>
<comment type="caution">
    <text evidence="3">The sequence shown here is derived from an EMBL/GenBank/DDBJ whole genome shotgun (WGS) entry which is preliminary data.</text>
</comment>
<feature type="active site" description="Proton donor/acceptor" evidence="1">
    <location>
        <position position="133"/>
    </location>
</feature>
<keyword evidence="1" id="KW-0573">Peptidoglycan synthesis</keyword>
<feature type="domain" description="L,D-TPase catalytic" evidence="2">
    <location>
        <begin position="1"/>
        <end position="169"/>
    </location>
</feature>
<evidence type="ECO:0000256" key="1">
    <source>
        <dbReference type="PROSITE-ProRule" id="PRU01373"/>
    </source>
</evidence>
<evidence type="ECO:0000313" key="3">
    <source>
        <dbReference type="EMBL" id="MBK1671198.1"/>
    </source>
</evidence>
<protein>
    <recommendedName>
        <fullName evidence="2">L,D-TPase catalytic domain-containing protein</fullName>
    </recommendedName>
</protein>
<keyword evidence="1" id="KW-0133">Cell shape</keyword>
<reference evidence="3 4" key="1">
    <citation type="journal article" date="2020" name="Microorganisms">
        <title>Osmotic Adaptation and Compatible Solute Biosynthesis of Phototrophic Bacteria as Revealed from Genome Analyses.</title>
        <authorList>
            <person name="Imhoff J.F."/>
            <person name="Rahn T."/>
            <person name="Kunzel S."/>
            <person name="Keller A."/>
            <person name="Neulinger S.C."/>
        </authorList>
    </citation>
    <scope>NUCLEOTIDE SEQUENCE [LARGE SCALE GENOMIC DNA]</scope>
    <source>
        <strain evidence="3 4">DSM 9895</strain>
    </source>
</reference>
<proteinExistence type="predicted"/>
<dbReference type="EMBL" id="NRRL01000155">
    <property type="protein sequence ID" value="MBK1671198.1"/>
    <property type="molecule type" value="Genomic_DNA"/>
</dbReference>
<organism evidence="3 4">
    <name type="scientific">Rhodovibrio sodomensis</name>
    <dbReference type="NCBI Taxonomy" id="1088"/>
    <lineage>
        <taxon>Bacteria</taxon>
        <taxon>Pseudomonadati</taxon>
        <taxon>Pseudomonadota</taxon>
        <taxon>Alphaproteobacteria</taxon>
        <taxon>Rhodospirillales</taxon>
        <taxon>Rhodovibrionaceae</taxon>
        <taxon>Rhodovibrio</taxon>
    </lineage>
</organism>
<dbReference type="PROSITE" id="PS52029">
    <property type="entry name" value="LD_TPASE"/>
    <property type="match status" value="1"/>
</dbReference>
<keyword evidence="4" id="KW-1185">Reference proteome</keyword>
<comment type="pathway">
    <text evidence="1">Cell wall biogenesis; peptidoglycan biosynthesis.</text>
</comment>
<accession>A0ABS1DNA2</accession>
<keyword evidence="1" id="KW-0961">Cell wall biogenesis/degradation</keyword>
<dbReference type="Pfam" id="PF03734">
    <property type="entry name" value="YkuD"/>
    <property type="match status" value="1"/>
</dbReference>
<dbReference type="RefSeq" id="WP_200343795.1">
    <property type="nucleotide sequence ID" value="NZ_NRRL01000155.1"/>
</dbReference>
<gene>
    <name evidence="3" type="ORF">CKO28_24655</name>
</gene>
<dbReference type="Proteomes" id="UP001296873">
    <property type="component" value="Unassembled WGS sequence"/>
</dbReference>